<reference evidence="1" key="1">
    <citation type="submission" date="2012-02" db="EMBL/GenBank/DDBJ databases">
        <title>The complete genome of Frateuria aurantia DSM 6220.</title>
        <authorList>
            <consortium name="US DOE Joint Genome Institute (JGI-PGF)"/>
            <person name="Lucas S."/>
            <person name="Copeland A."/>
            <person name="Lapidus A."/>
            <person name="Glavina del Rio T."/>
            <person name="Dalin E."/>
            <person name="Tice H."/>
            <person name="Bruce D."/>
            <person name="Goodwin L."/>
            <person name="Pitluck S."/>
            <person name="Peters L."/>
            <person name="Ovchinnikova G."/>
            <person name="Teshima H."/>
            <person name="Kyrpides N."/>
            <person name="Mavromatis K."/>
            <person name="Ivanova N."/>
            <person name="Brettin T."/>
            <person name="Detter J.C."/>
            <person name="Han C."/>
            <person name="Larimer F."/>
            <person name="Land M."/>
            <person name="Hauser L."/>
            <person name="Markowitz V."/>
            <person name="Cheng J.-F."/>
            <person name="Hugenholtz P."/>
            <person name="Woyke T."/>
            <person name="Wu D."/>
            <person name="Brambilla E."/>
            <person name="Klenk H.-P."/>
            <person name="Eisen J.A."/>
        </authorList>
    </citation>
    <scope>NUCLEOTIDE SEQUENCE</scope>
    <source>
        <strain evidence="1">DSM 6220</strain>
    </source>
</reference>
<protein>
    <submittedName>
        <fullName evidence="1">Capsule biosynthesis phosphatase</fullName>
    </submittedName>
</protein>
<dbReference type="OrthoDB" id="5509517at2"/>
<dbReference type="AlphaFoldDB" id="H8L0B7"/>
<dbReference type="Proteomes" id="UP000005234">
    <property type="component" value="Chromosome"/>
</dbReference>
<dbReference type="EMBL" id="CP003350">
    <property type="protein sequence ID" value="AFC87157.1"/>
    <property type="molecule type" value="Genomic_DNA"/>
</dbReference>
<dbReference type="SUPFAM" id="SSF56784">
    <property type="entry name" value="HAD-like"/>
    <property type="match status" value="1"/>
</dbReference>
<proteinExistence type="predicted"/>
<dbReference type="KEGG" id="fau:Fraau_2823"/>
<name>H8L0B7_FRAAD</name>
<sequence>MKNIVMDLDHTICTPMQGEDQSLDKDLKYSLATPNLPIIESLRRYQQQGFHITIFTSRNMRTFNGDVDAIKANTLPIIMNWLEKHAVPFDQVIVGKPWCGTEGFYVDDRAVRPSEFANLSFEQISQLLEKEKSTFAEPAGE</sequence>
<dbReference type="STRING" id="767434.Fraau_2823"/>
<evidence type="ECO:0000313" key="1">
    <source>
        <dbReference type="EMBL" id="AFC87157.1"/>
    </source>
</evidence>
<dbReference type="eggNOG" id="COG0561">
    <property type="taxonomic scope" value="Bacteria"/>
</dbReference>
<dbReference type="RefSeq" id="WP_014404160.1">
    <property type="nucleotide sequence ID" value="NC_017033.1"/>
</dbReference>
<dbReference type="InterPro" id="IPR023214">
    <property type="entry name" value="HAD_sf"/>
</dbReference>
<accession>H8L0B7</accession>
<dbReference type="InterPro" id="IPR010039">
    <property type="entry name" value="EcbF_BcbF"/>
</dbReference>
<gene>
    <name evidence="1" type="ordered locus">Fraau_2823</name>
</gene>
<dbReference type="HOGENOM" id="CLU_142258_0_0_6"/>
<dbReference type="Gene3D" id="3.40.50.1000">
    <property type="entry name" value="HAD superfamily/HAD-like"/>
    <property type="match status" value="1"/>
</dbReference>
<keyword evidence="2" id="KW-1185">Reference proteome</keyword>
<dbReference type="InterPro" id="IPR036412">
    <property type="entry name" value="HAD-like_sf"/>
</dbReference>
<organism evidence="1 2">
    <name type="scientific">Frateuria aurantia (strain ATCC 33424 / DSM 6220 / KCTC 2777 / LMG 1558 / NBRC 3245 / NCIMB 13370)</name>
    <name type="common">Acetobacter aurantius</name>
    <dbReference type="NCBI Taxonomy" id="767434"/>
    <lineage>
        <taxon>Bacteria</taxon>
        <taxon>Pseudomonadati</taxon>
        <taxon>Pseudomonadota</taxon>
        <taxon>Gammaproteobacteria</taxon>
        <taxon>Lysobacterales</taxon>
        <taxon>Rhodanobacteraceae</taxon>
        <taxon>Frateuria</taxon>
    </lineage>
</organism>
<evidence type="ECO:0000313" key="2">
    <source>
        <dbReference type="Proteomes" id="UP000005234"/>
    </source>
</evidence>
<dbReference type="NCBIfam" id="TIGR01689">
    <property type="entry name" value="EcbF-BcbF"/>
    <property type="match status" value="1"/>
</dbReference>